<dbReference type="OMA" id="WACMSSV"/>
<feature type="transmembrane region" description="Helical" evidence="7">
    <location>
        <begin position="108"/>
        <end position="125"/>
    </location>
</feature>
<evidence type="ECO:0000256" key="5">
    <source>
        <dbReference type="ARBA" id="ARBA00023136"/>
    </source>
</evidence>
<feature type="transmembrane region" description="Helical" evidence="7">
    <location>
        <begin position="368"/>
        <end position="388"/>
    </location>
</feature>
<dbReference type="GO" id="GO:0016020">
    <property type="term" value="C:membrane"/>
    <property type="evidence" value="ECO:0007669"/>
    <property type="project" value="UniProtKB-SubCell"/>
</dbReference>
<dbReference type="SUPFAM" id="SSF103473">
    <property type="entry name" value="MFS general substrate transporter"/>
    <property type="match status" value="1"/>
</dbReference>
<dbReference type="GO" id="GO:0022857">
    <property type="term" value="F:transmembrane transporter activity"/>
    <property type="evidence" value="ECO:0007669"/>
    <property type="project" value="InterPro"/>
</dbReference>
<evidence type="ECO:0000256" key="6">
    <source>
        <dbReference type="ARBA" id="ARBA00037968"/>
    </source>
</evidence>
<evidence type="ECO:0000256" key="2">
    <source>
        <dbReference type="ARBA" id="ARBA00022448"/>
    </source>
</evidence>
<proteinExistence type="inferred from homology"/>
<evidence type="ECO:0000313" key="9">
    <source>
        <dbReference type="Proteomes" id="UP000189513"/>
    </source>
</evidence>
<feature type="transmembrane region" description="Helical" evidence="7">
    <location>
        <begin position="197"/>
        <end position="222"/>
    </location>
</feature>
<evidence type="ECO:0000256" key="7">
    <source>
        <dbReference type="SAM" id="Phobius"/>
    </source>
</evidence>
<dbReference type="VEuPathDB" id="FungiDB:BON22_4340"/>
<dbReference type="STRING" id="36022.A0A1V2L3X7"/>
<dbReference type="Proteomes" id="UP000189513">
    <property type="component" value="Unassembled WGS sequence"/>
</dbReference>
<gene>
    <name evidence="8" type="ORF">BON22_4340</name>
</gene>
<evidence type="ECO:0000313" key="8">
    <source>
        <dbReference type="EMBL" id="ONH65946.1"/>
    </source>
</evidence>
<sequence length="516" mass="57621">MHTHQNTPDVSLKDSDSARKGVVDVNEGEVTSYVEDVRELSDLDEAFQDALGTKGIEIDPEKERALVRKIDWYIIPIMVALNSCQLMDKSSNSYASIMGLLPDLNMTSYEYSWVGSAFYLGYLFFEYPANLIIQRFPMAKVLSSAVILWGIVVAVHGACHTPATFLLCRTILGCLESFLAPCFMIMTSQWYRKEEQYIRSACWLGLQGFGTMLGSGIAYAFYNNQDAYTMAPWRLLYFALGSITIFFGIITAVHVPDLPTKAWFLNEEERSYCVERIRANRTGFGNPHFKWSQLKEAMLDPCIYLFFFYMFGYGITNGAMGNFGSILLKNRFGFSTGPALLMNMVGSGINIVFPIMFAYIAKYIVKSRLIVGGFINCCVLMGVCLLAFCENAHASLFGYYIIYWSTAGWACMSSVISSNVGGHTKKITFNTLFLIGFAAGNLVGPQTLLGEEAPRYPTSGKVMASTYTMPALAPIVLLFIYKKRNSTKVDNVDGDDTKLSFGDLTDIKNPVFKYIT</sequence>
<keyword evidence="9" id="KW-1185">Reference proteome</keyword>
<dbReference type="PANTHER" id="PTHR43791:SF1">
    <property type="entry name" value="ALLANTOATE PERMEASE"/>
    <property type="match status" value="1"/>
</dbReference>
<dbReference type="Gene3D" id="1.20.1250.20">
    <property type="entry name" value="MFS general substrate transporter like domains"/>
    <property type="match status" value="2"/>
</dbReference>
<dbReference type="FunFam" id="1.20.1250.20:FF:000064">
    <property type="entry name" value="MFS allantoate transporter"/>
    <property type="match status" value="1"/>
</dbReference>
<keyword evidence="2" id="KW-0813">Transport</keyword>
<comment type="caution">
    <text evidence="8">The sequence shown here is derived from an EMBL/GenBank/DDBJ whole genome shotgun (WGS) entry which is preliminary data.</text>
</comment>
<comment type="similarity">
    <text evidence="6">Belongs to the major facilitator superfamily. Allantoate permease family.</text>
</comment>
<feature type="transmembrane region" description="Helical" evidence="7">
    <location>
        <begin position="234"/>
        <end position="255"/>
    </location>
</feature>
<feature type="transmembrane region" description="Helical" evidence="7">
    <location>
        <begin position="137"/>
        <end position="158"/>
    </location>
</feature>
<keyword evidence="3 7" id="KW-0812">Transmembrane</keyword>
<dbReference type="InterPro" id="IPR011701">
    <property type="entry name" value="MFS"/>
</dbReference>
<feature type="transmembrane region" description="Helical" evidence="7">
    <location>
        <begin position="340"/>
        <end position="361"/>
    </location>
</feature>
<feature type="transmembrane region" description="Helical" evidence="7">
    <location>
        <begin position="427"/>
        <end position="444"/>
    </location>
</feature>
<evidence type="ECO:0000256" key="1">
    <source>
        <dbReference type="ARBA" id="ARBA00004141"/>
    </source>
</evidence>
<feature type="transmembrane region" description="Helical" evidence="7">
    <location>
        <begin position="464"/>
        <end position="481"/>
    </location>
</feature>
<accession>A0A1V2L3X7</accession>
<reference evidence="9" key="1">
    <citation type="journal article" date="2017" name="Genome Announc.">
        <title>Genome sequences of Cyberlindnera fabianii 65, Pichia kudriavzevii 129, and Saccharomyces cerevisiae 131 isolated from fermented masau fruits in Zimbabwe.</title>
        <authorList>
            <person name="van Rijswijck I.M.H."/>
            <person name="Derks M.F.L."/>
            <person name="Abee T."/>
            <person name="de Ridder D."/>
            <person name="Smid E.J."/>
        </authorList>
    </citation>
    <scope>NUCLEOTIDE SEQUENCE [LARGE SCALE GENOMIC DNA]</scope>
    <source>
        <strain evidence="9">65</strain>
    </source>
</reference>
<evidence type="ECO:0000256" key="4">
    <source>
        <dbReference type="ARBA" id="ARBA00022989"/>
    </source>
</evidence>
<evidence type="ECO:0000256" key="3">
    <source>
        <dbReference type="ARBA" id="ARBA00022692"/>
    </source>
</evidence>
<dbReference type="AlphaFoldDB" id="A0A1V2L3X7"/>
<dbReference type="PANTHER" id="PTHR43791">
    <property type="entry name" value="PERMEASE-RELATED"/>
    <property type="match status" value="1"/>
</dbReference>
<keyword evidence="5 7" id="KW-0472">Membrane</keyword>
<feature type="transmembrane region" description="Helical" evidence="7">
    <location>
        <begin position="302"/>
        <end position="320"/>
    </location>
</feature>
<dbReference type="Pfam" id="PF07690">
    <property type="entry name" value="MFS_1"/>
    <property type="match status" value="1"/>
</dbReference>
<organism evidence="8 9">
    <name type="scientific">Cyberlindnera fabianii</name>
    <name type="common">Yeast</name>
    <name type="synonym">Hansenula fabianii</name>
    <dbReference type="NCBI Taxonomy" id="36022"/>
    <lineage>
        <taxon>Eukaryota</taxon>
        <taxon>Fungi</taxon>
        <taxon>Dikarya</taxon>
        <taxon>Ascomycota</taxon>
        <taxon>Saccharomycotina</taxon>
        <taxon>Saccharomycetes</taxon>
        <taxon>Phaffomycetales</taxon>
        <taxon>Phaffomycetaceae</taxon>
        <taxon>Cyberlindnera</taxon>
    </lineage>
</organism>
<feature type="transmembrane region" description="Helical" evidence="7">
    <location>
        <begin position="400"/>
        <end position="420"/>
    </location>
</feature>
<keyword evidence="4 7" id="KW-1133">Transmembrane helix</keyword>
<protein>
    <submittedName>
        <fullName evidence="8">Allantoate permease</fullName>
    </submittedName>
</protein>
<comment type="subcellular location">
    <subcellularLocation>
        <location evidence="1">Membrane</location>
        <topology evidence="1">Multi-pass membrane protein</topology>
    </subcellularLocation>
</comment>
<dbReference type="InterPro" id="IPR036259">
    <property type="entry name" value="MFS_trans_sf"/>
</dbReference>
<name>A0A1V2L3X7_CYBFA</name>
<dbReference type="EMBL" id="MPUK01000009">
    <property type="protein sequence ID" value="ONH65946.1"/>
    <property type="molecule type" value="Genomic_DNA"/>
</dbReference>